<evidence type="ECO:0000313" key="4">
    <source>
        <dbReference type="Proteomes" id="UP000663720"/>
    </source>
</evidence>
<proteinExistence type="predicted"/>
<name>A0A975B7Z0_9BACT</name>
<dbReference type="EMBL" id="CP061799">
    <property type="protein sequence ID" value="QTA80614.1"/>
    <property type="molecule type" value="Genomic_DNA"/>
</dbReference>
<dbReference type="KEGG" id="dli:dnl_29240"/>
<keyword evidence="4" id="KW-1185">Reference proteome</keyword>
<keyword evidence="2" id="KW-0472">Membrane</keyword>
<organism evidence="3 4">
    <name type="scientific">Desulfonema limicola</name>
    <dbReference type="NCBI Taxonomy" id="45656"/>
    <lineage>
        <taxon>Bacteria</taxon>
        <taxon>Pseudomonadati</taxon>
        <taxon>Thermodesulfobacteriota</taxon>
        <taxon>Desulfobacteria</taxon>
        <taxon>Desulfobacterales</taxon>
        <taxon>Desulfococcaceae</taxon>
        <taxon>Desulfonema</taxon>
    </lineage>
</organism>
<evidence type="ECO:0000256" key="2">
    <source>
        <dbReference type="SAM" id="Phobius"/>
    </source>
</evidence>
<sequence length="226" mass="25731">MVSKIWLINVILTFIAVFLCIRIYVLWTDKVFTRSEIPVNNGFEESSDIVRPGIEKTLSESAYKVIVDRNLFSPDREEFIPDETQPEPEQINISGRKISLYGVIIMDDYKKALIDNPVREPGDRPEKWVQVGDIVGELTVAAINSESILLNEGSKKYEISLYDKEKKRLRSAPAPVEERSSAPNVVSAGSEKPRQKPSDTSNKEKISEDEYEIVKTPFGDIKRRKK</sequence>
<protein>
    <recommendedName>
        <fullName evidence="5">Type II secretion system protein GspC N-terminal domain-containing protein</fullName>
    </recommendedName>
</protein>
<evidence type="ECO:0000313" key="3">
    <source>
        <dbReference type="EMBL" id="QTA80614.1"/>
    </source>
</evidence>
<gene>
    <name evidence="3" type="ORF">dnl_29240</name>
</gene>
<keyword evidence="2" id="KW-1133">Transmembrane helix</keyword>
<evidence type="ECO:0000256" key="1">
    <source>
        <dbReference type="SAM" id="MobiDB-lite"/>
    </source>
</evidence>
<keyword evidence="2" id="KW-0812">Transmembrane</keyword>
<feature type="compositionally biased region" description="Basic and acidic residues" evidence="1">
    <location>
        <begin position="191"/>
        <end position="208"/>
    </location>
</feature>
<dbReference type="RefSeq" id="WP_207692247.1">
    <property type="nucleotide sequence ID" value="NZ_CP061799.1"/>
</dbReference>
<feature type="transmembrane region" description="Helical" evidence="2">
    <location>
        <begin position="6"/>
        <end position="27"/>
    </location>
</feature>
<feature type="region of interest" description="Disordered" evidence="1">
    <location>
        <begin position="169"/>
        <end position="211"/>
    </location>
</feature>
<reference evidence="3" key="1">
    <citation type="journal article" date="2021" name="Microb. Physiol.">
        <title>Proteogenomic Insights into the Physiology of Marine, Sulfate-Reducing, Filamentous Desulfonema limicola and Desulfonema magnum.</title>
        <authorList>
            <person name="Schnaars V."/>
            <person name="Wohlbrand L."/>
            <person name="Scheve S."/>
            <person name="Hinrichs C."/>
            <person name="Reinhardt R."/>
            <person name="Rabus R."/>
        </authorList>
    </citation>
    <scope>NUCLEOTIDE SEQUENCE</scope>
    <source>
        <strain evidence="3">5ac10</strain>
    </source>
</reference>
<dbReference type="AlphaFoldDB" id="A0A975B7Z0"/>
<accession>A0A975B7Z0</accession>
<evidence type="ECO:0008006" key="5">
    <source>
        <dbReference type="Google" id="ProtNLM"/>
    </source>
</evidence>
<dbReference type="Proteomes" id="UP000663720">
    <property type="component" value="Chromosome"/>
</dbReference>